<feature type="transmembrane region" description="Helical" evidence="7">
    <location>
        <begin position="404"/>
        <end position="425"/>
    </location>
</feature>
<evidence type="ECO:0000256" key="5">
    <source>
        <dbReference type="ARBA" id="ARBA00022989"/>
    </source>
</evidence>
<keyword evidence="3" id="KW-1003">Cell membrane</keyword>
<dbReference type="InterPro" id="IPR005829">
    <property type="entry name" value="Sugar_transporter_CS"/>
</dbReference>
<dbReference type="PROSITE" id="PS00217">
    <property type="entry name" value="SUGAR_TRANSPORT_2"/>
    <property type="match status" value="1"/>
</dbReference>
<evidence type="ECO:0000259" key="8">
    <source>
        <dbReference type="PROSITE" id="PS50850"/>
    </source>
</evidence>
<comment type="subcellular location">
    <subcellularLocation>
        <location evidence="1">Cell membrane</location>
        <topology evidence="1">Multi-pass membrane protein</topology>
    </subcellularLocation>
</comment>
<feature type="transmembrane region" description="Helical" evidence="7">
    <location>
        <begin position="283"/>
        <end position="301"/>
    </location>
</feature>
<dbReference type="InterPro" id="IPR020846">
    <property type="entry name" value="MFS_dom"/>
</dbReference>
<evidence type="ECO:0000256" key="2">
    <source>
        <dbReference type="ARBA" id="ARBA00022448"/>
    </source>
</evidence>
<dbReference type="PANTHER" id="PTHR43045">
    <property type="entry name" value="SHIKIMATE TRANSPORTER"/>
    <property type="match status" value="1"/>
</dbReference>
<keyword evidence="5 7" id="KW-1133">Transmembrane helix</keyword>
<dbReference type="SUPFAM" id="SSF103473">
    <property type="entry name" value="MFS general substrate transporter"/>
    <property type="match status" value="1"/>
</dbReference>
<dbReference type="Pfam" id="PF00083">
    <property type="entry name" value="Sugar_tr"/>
    <property type="match status" value="1"/>
</dbReference>
<feature type="transmembrane region" description="Helical" evidence="7">
    <location>
        <begin position="179"/>
        <end position="202"/>
    </location>
</feature>
<feature type="transmembrane region" description="Helical" evidence="7">
    <location>
        <begin position="307"/>
        <end position="328"/>
    </location>
</feature>
<dbReference type="PROSITE" id="PS00216">
    <property type="entry name" value="SUGAR_TRANSPORT_1"/>
    <property type="match status" value="1"/>
</dbReference>
<evidence type="ECO:0000256" key="7">
    <source>
        <dbReference type="SAM" id="Phobius"/>
    </source>
</evidence>
<keyword evidence="6 7" id="KW-0472">Membrane</keyword>
<feature type="transmembrane region" description="Helical" evidence="7">
    <location>
        <begin position="40"/>
        <end position="59"/>
    </location>
</feature>
<dbReference type="PROSITE" id="PS50850">
    <property type="entry name" value="MFS"/>
    <property type="match status" value="1"/>
</dbReference>
<dbReference type="PANTHER" id="PTHR43045:SF1">
    <property type="entry name" value="SHIKIMATE TRANSPORTER"/>
    <property type="match status" value="1"/>
</dbReference>
<evidence type="ECO:0000256" key="3">
    <source>
        <dbReference type="ARBA" id="ARBA00022475"/>
    </source>
</evidence>
<feature type="transmembrane region" description="Helical" evidence="7">
    <location>
        <begin position="445"/>
        <end position="466"/>
    </location>
</feature>
<name>A0AAU8DK06_9ACTN</name>
<feature type="transmembrane region" description="Helical" evidence="7">
    <location>
        <begin position="65"/>
        <end position="87"/>
    </location>
</feature>
<feature type="transmembrane region" description="Helical" evidence="7">
    <location>
        <begin position="99"/>
        <end position="120"/>
    </location>
</feature>
<proteinExistence type="predicted"/>
<gene>
    <name evidence="9" type="ORF">ABLG96_13540</name>
</gene>
<reference evidence="9" key="1">
    <citation type="submission" date="2024-05" db="EMBL/GenBank/DDBJ databases">
        <authorList>
            <person name="Cai S.Y."/>
            <person name="Jin L.M."/>
            <person name="Li H.R."/>
        </authorList>
    </citation>
    <scope>NUCLEOTIDE SEQUENCE</scope>
    <source>
        <strain evidence="9">A5-74</strain>
    </source>
</reference>
<evidence type="ECO:0000256" key="1">
    <source>
        <dbReference type="ARBA" id="ARBA00004651"/>
    </source>
</evidence>
<evidence type="ECO:0000313" key="9">
    <source>
        <dbReference type="EMBL" id="XCG62284.1"/>
    </source>
</evidence>
<feature type="transmembrane region" description="Helical" evidence="7">
    <location>
        <begin position="140"/>
        <end position="167"/>
    </location>
</feature>
<keyword evidence="2" id="KW-0813">Transport</keyword>
<feature type="transmembrane region" description="Helical" evidence="7">
    <location>
        <begin position="335"/>
        <end position="355"/>
    </location>
</feature>
<protein>
    <submittedName>
        <fullName evidence="9">MFS transporter</fullName>
    </submittedName>
</protein>
<dbReference type="GO" id="GO:0005886">
    <property type="term" value="C:plasma membrane"/>
    <property type="evidence" value="ECO:0007669"/>
    <property type="project" value="UniProtKB-SubCell"/>
</dbReference>
<dbReference type="EMBL" id="CP159218">
    <property type="protein sequence ID" value="XCG62284.1"/>
    <property type="molecule type" value="Genomic_DNA"/>
</dbReference>
<accession>A0AAU8DK06</accession>
<evidence type="ECO:0000256" key="4">
    <source>
        <dbReference type="ARBA" id="ARBA00022692"/>
    </source>
</evidence>
<feature type="domain" description="Major facilitator superfamily (MFS) profile" evidence="8">
    <location>
        <begin position="25"/>
        <end position="471"/>
    </location>
</feature>
<feature type="transmembrane region" description="Helical" evidence="7">
    <location>
        <begin position="361"/>
        <end position="384"/>
    </location>
</feature>
<sequence length="490" mass="52727">MSNPPDLAKNISAPEPTEQSKLRKIVAASMAGTVVEWYEFFVYGTAVALGVFSVVFFPGETAKTGLIYGFSTYAIGFIARPLGGLVFGHFGDKIGRKKLLQLSIFIVGIATFLMGCIPAYGDATLGSGFSLDPAGAGIGIGAPVLLIILRFIQGFAVGGEWGGAVLLISEHAPKEKRAFYGSFPQVGVPLGNLVATVVMLVLYSTMDTTEFNHWGWRIAFWLSAVIVFIGWYIRRSVEDAPIFKQASEREAEIVSNRPAFVDVFRHYPREILVSMMCRAGENVLYYTVVTFSITYLSGVGIKPVPILTFMLIAHFLEIFWIPYVAAWADKIGRRPIYLAGALGMVAYAWVGFLLFDGSRNGGSPLFFTLGLVLGVFIHGLMYAVQPALMSEMFPTKIRYTAVSIGSQLTSVVSGSIAPLIGVALLGNVAAKGTAVGDITSANSTWGSVSIYIAAMGLVSVVGTLLYKETKGKDLAEVDAADPRLREAGVR</sequence>
<dbReference type="GO" id="GO:0022857">
    <property type="term" value="F:transmembrane transporter activity"/>
    <property type="evidence" value="ECO:0007669"/>
    <property type="project" value="InterPro"/>
</dbReference>
<evidence type="ECO:0000256" key="6">
    <source>
        <dbReference type="ARBA" id="ARBA00023136"/>
    </source>
</evidence>
<organism evidence="9">
    <name type="scientific">Nakamurella sp. A5-74</name>
    <dbReference type="NCBI Taxonomy" id="3158264"/>
    <lineage>
        <taxon>Bacteria</taxon>
        <taxon>Bacillati</taxon>
        <taxon>Actinomycetota</taxon>
        <taxon>Actinomycetes</taxon>
        <taxon>Nakamurellales</taxon>
        <taxon>Nakamurellaceae</taxon>
        <taxon>Nakamurella</taxon>
    </lineage>
</organism>
<feature type="transmembrane region" description="Helical" evidence="7">
    <location>
        <begin position="214"/>
        <end position="233"/>
    </location>
</feature>
<dbReference type="Gene3D" id="1.20.1250.20">
    <property type="entry name" value="MFS general substrate transporter like domains"/>
    <property type="match status" value="1"/>
</dbReference>
<dbReference type="AlphaFoldDB" id="A0AAU8DK06"/>
<dbReference type="CDD" id="cd17369">
    <property type="entry name" value="MFS_ShiA_like"/>
    <property type="match status" value="1"/>
</dbReference>
<dbReference type="InterPro" id="IPR036259">
    <property type="entry name" value="MFS_trans_sf"/>
</dbReference>
<dbReference type="InterPro" id="IPR005828">
    <property type="entry name" value="MFS_sugar_transport-like"/>
</dbReference>
<keyword evidence="4 7" id="KW-0812">Transmembrane</keyword>
<dbReference type="RefSeq" id="WP_353647899.1">
    <property type="nucleotide sequence ID" value="NZ_CP159218.1"/>
</dbReference>